<evidence type="ECO:0000313" key="5">
    <source>
        <dbReference type="EMBL" id="USE79512.1"/>
    </source>
</evidence>
<feature type="domain" description="Peptidase S24/S26A/S26B/S26C" evidence="4">
    <location>
        <begin position="134"/>
        <end position="255"/>
    </location>
</feature>
<protein>
    <submittedName>
        <fullName evidence="5">S24 family peptidase</fullName>
    </submittedName>
</protein>
<keyword evidence="3" id="KW-0804">Transcription</keyword>
<proteinExistence type="predicted"/>
<name>A0ABY4VTA6_9BURK</name>
<dbReference type="EMBL" id="CP098736">
    <property type="protein sequence ID" value="USE79512.1"/>
    <property type="molecule type" value="Genomic_DNA"/>
</dbReference>
<evidence type="ECO:0000256" key="3">
    <source>
        <dbReference type="ARBA" id="ARBA00023163"/>
    </source>
</evidence>
<evidence type="ECO:0000256" key="2">
    <source>
        <dbReference type="ARBA" id="ARBA00023125"/>
    </source>
</evidence>
<evidence type="ECO:0000259" key="4">
    <source>
        <dbReference type="Pfam" id="PF00717"/>
    </source>
</evidence>
<dbReference type="Proteomes" id="UP001056648">
    <property type="component" value="Chromosome 2"/>
</dbReference>
<sequence length="259" mass="29223">MDMNALRRQRLQALVDTETRGNVAEFARRHDLNHARLLQILNPNYRGGRSFGEKVARDLEAALKLPALYLDAPAIAAGAPANIHGETQSETTGQKSPVLSPPLPADKGNVIAWSSEDDLPPDPDRVWIDRYDYHFSAGDGLLQWEVRQKNALPFNLSFFKAKGAKPENCKLLVARGDSMEPYLFNRDVFMVDTTDTHIRDGEIYAVHFEDEALVKQLFKLPGGGIILHSFNDRKYPDRQIPAEKMEWIQIVGRVIYRSG</sequence>
<dbReference type="RefSeq" id="WP_252252969.1">
    <property type="nucleotide sequence ID" value="NZ_CP098736.1"/>
</dbReference>
<dbReference type="CDD" id="cd06529">
    <property type="entry name" value="S24_LexA-like"/>
    <property type="match status" value="1"/>
</dbReference>
<accession>A0ABY4VTA6</accession>
<gene>
    <name evidence="5" type="ORF">NDR89_23255</name>
</gene>
<dbReference type="InterPro" id="IPR039418">
    <property type="entry name" value="LexA-like"/>
</dbReference>
<reference evidence="5" key="1">
    <citation type="submission" date="2022-06" db="EMBL/GenBank/DDBJ databases">
        <title>Complete genome sequence and characterization of Cupriavidus gilardii QJ1 isolated from contaminating cells.</title>
        <authorList>
            <person name="Qi J."/>
        </authorList>
    </citation>
    <scope>NUCLEOTIDE SEQUENCE</scope>
    <source>
        <strain evidence="5">QJ1</strain>
    </source>
</reference>
<keyword evidence="6" id="KW-1185">Reference proteome</keyword>
<dbReference type="SUPFAM" id="SSF51306">
    <property type="entry name" value="LexA/Signal peptidase"/>
    <property type="match status" value="1"/>
</dbReference>
<dbReference type="InterPro" id="IPR015927">
    <property type="entry name" value="Peptidase_S24_S26A/B/C"/>
</dbReference>
<keyword evidence="1" id="KW-0805">Transcription regulation</keyword>
<evidence type="ECO:0000256" key="1">
    <source>
        <dbReference type="ARBA" id="ARBA00023015"/>
    </source>
</evidence>
<dbReference type="PANTHER" id="PTHR40661">
    <property type="match status" value="1"/>
</dbReference>
<keyword evidence="2" id="KW-0238">DNA-binding</keyword>
<dbReference type="InterPro" id="IPR036286">
    <property type="entry name" value="LexA/Signal_pep-like_sf"/>
</dbReference>
<dbReference type="PANTHER" id="PTHR40661:SF3">
    <property type="entry name" value="FELS-1 PROPHAGE TRANSCRIPTIONAL REGULATOR"/>
    <property type="match status" value="1"/>
</dbReference>
<organism evidence="5 6">
    <name type="scientific">Cupriavidus gilardii</name>
    <dbReference type="NCBI Taxonomy" id="82541"/>
    <lineage>
        <taxon>Bacteria</taxon>
        <taxon>Pseudomonadati</taxon>
        <taxon>Pseudomonadota</taxon>
        <taxon>Betaproteobacteria</taxon>
        <taxon>Burkholderiales</taxon>
        <taxon>Burkholderiaceae</taxon>
        <taxon>Cupriavidus</taxon>
    </lineage>
</organism>
<dbReference type="Pfam" id="PF00717">
    <property type="entry name" value="Peptidase_S24"/>
    <property type="match status" value="1"/>
</dbReference>
<evidence type="ECO:0000313" key="6">
    <source>
        <dbReference type="Proteomes" id="UP001056648"/>
    </source>
</evidence>
<dbReference type="Gene3D" id="2.10.109.10">
    <property type="entry name" value="Umud Fragment, subunit A"/>
    <property type="match status" value="1"/>
</dbReference>